<feature type="compositionally biased region" description="Low complexity" evidence="1">
    <location>
        <begin position="353"/>
        <end position="369"/>
    </location>
</feature>
<accession>A0ABR3QQR3</accession>
<evidence type="ECO:0000256" key="1">
    <source>
        <dbReference type="SAM" id="MobiDB-lite"/>
    </source>
</evidence>
<keyword evidence="3" id="KW-1185">Reference proteome</keyword>
<feature type="region of interest" description="Disordered" evidence="1">
    <location>
        <begin position="1"/>
        <end position="80"/>
    </location>
</feature>
<dbReference type="Proteomes" id="UP001521785">
    <property type="component" value="Unassembled WGS sequence"/>
</dbReference>
<feature type="compositionally biased region" description="Low complexity" evidence="1">
    <location>
        <begin position="437"/>
        <end position="453"/>
    </location>
</feature>
<sequence>MSADVAAHAPFAAATAPMIEDSTPDSLQQATAPMSVTYILNSPDSREGKSQQDVPSIPTAPISPTPTVAPAAPSGGNADTMASDYILEEVVQDTAPSGAVSPVPSTGTAPANGDGHAVASGASKTTGVEMKTEVGAATNGTPAGTFKCMNDEFEECRTGQTTMELSRKVISDHFGRNKACTRLIADWPLFCRKHYQRATYNQKLWQSRKITLILRQFNIVEAQFPGTKYTVALKKSEEQRLNTFSRKLAAGKTEREAAAMVAPTEKGKHFEAPVNVLREIEQLNYLGEDKTKAEAEAAVNTIRDMLESEDTTQVPSIEFLPQLDAAGSPYDASNRRKTPKKPNMRVSQKGAITKPSSTKKAPKKSASTAEVDAAVNTINEMLESEDTTRGPTLDFLPQSEASADPYDVGTHNAYDASSHGTSSKKTSARVSKKGAITKPSSTKKTPKQSASKA</sequence>
<feature type="compositionally biased region" description="Low complexity" evidence="1">
    <location>
        <begin position="1"/>
        <end position="16"/>
    </location>
</feature>
<dbReference type="EMBL" id="JAKJXO020000017">
    <property type="protein sequence ID" value="KAL1594504.1"/>
    <property type="molecule type" value="Genomic_DNA"/>
</dbReference>
<name>A0ABR3QQR3_9PLEO</name>
<feature type="compositionally biased region" description="Low complexity" evidence="1">
    <location>
        <begin position="54"/>
        <end position="74"/>
    </location>
</feature>
<evidence type="ECO:0000313" key="2">
    <source>
        <dbReference type="EMBL" id="KAL1594504.1"/>
    </source>
</evidence>
<reference evidence="2 3" key="1">
    <citation type="submission" date="2024-02" db="EMBL/GenBank/DDBJ databases">
        <title>De novo assembly and annotation of 12 fungi associated with fruit tree decline syndrome in Ontario, Canada.</title>
        <authorList>
            <person name="Sulman M."/>
            <person name="Ellouze W."/>
            <person name="Ilyukhin E."/>
        </authorList>
    </citation>
    <scope>NUCLEOTIDE SEQUENCE [LARGE SCALE GENOMIC DNA]</scope>
    <source>
        <strain evidence="2 3">M42-189</strain>
    </source>
</reference>
<feature type="region of interest" description="Disordered" evidence="1">
    <location>
        <begin position="95"/>
        <end position="126"/>
    </location>
</feature>
<gene>
    <name evidence="2" type="ORF">SLS60_010264</name>
</gene>
<evidence type="ECO:0000313" key="3">
    <source>
        <dbReference type="Proteomes" id="UP001521785"/>
    </source>
</evidence>
<comment type="caution">
    <text evidence="2">The sequence shown here is derived from an EMBL/GenBank/DDBJ whole genome shotgun (WGS) entry which is preliminary data.</text>
</comment>
<organism evidence="2 3">
    <name type="scientific">Paraconiothyrium brasiliense</name>
    <dbReference type="NCBI Taxonomy" id="300254"/>
    <lineage>
        <taxon>Eukaryota</taxon>
        <taxon>Fungi</taxon>
        <taxon>Dikarya</taxon>
        <taxon>Ascomycota</taxon>
        <taxon>Pezizomycotina</taxon>
        <taxon>Dothideomycetes</taxon>
        <taxon>Pleosporomycetidae</taxon>
        <taxon>Pleosporales</taxon>
        <taxon>Massarineae</taxon>
        <taxon>Didymosphaeriaceae</taxon>
        <taxon>Paraconiothyrium</taxon>
    </lineage>
</organism>
<proteinExistence type="predicted"/>
<feature type="compositionally biased region" description="Polar residues" evidence="1">
    <location>
        <begin position="24"/>
        <end position="43"/>
    </location>
</feature>
<protein>
    <submittedName>
        <fullName evidence="2">Uncharacterized protein</fullName>
    </submittedName>
</protein>
<feature type="region of interest" description="Disordered" evidence="1">
    <location>
        <begin position="309"/>
        <end position="453"/>
    </location>
</feature>